<dbReference type="Pfam" id="PF00642">
    <property type="entry name" value="zf-CCCH"/>
    <property type="match status" value="1"/>
</dbReference>
<feature type="region of interest" description="Disordered" evidence="8">
    <location>
        <begin position="1866"/>
        <end position="1901"/>
    </location>
</feature>
<keyword evidence="5" id="KW-0378">Hydrolase</keyword>
<keyword evidence="1" id="KW-0645">Protease</keyword>
<evidence type="ECO:0000256" key="3">
    <source>
        <dbReference type="ARBA" id="ARBA00022750"/>
    </source>
</evidence>
<reference evidence="11" key="1">
    <citation type="journal article" date="2022" name="Int. J. Mol. Sci.">
        <title>Draft Genome of Tanacetum Coccineum: Genomic Comparison of Closely Related Tanacetum-Family Plants.</title>
        <authorList>
            <person name="Yamashiro T."/>
            <person name="Shiraishi A."/>
            <person name="Nakayama K."/>
            <person name="Satake H."/>
        </authorList>
    </citation>
    <scope>NUCLEOTIDE SEQUENCE</scope>
</reference>
<dbReference type="SUPFAM" id="SSF53098">
    <property type="entry name" value="Ribonuclease H-like"/>
    <property type="match status" value="2"/>
</dbReference>
<feature type="region of interest" description="Disordered" evidence="8">
    <location>
        <begin position="275"/>
        <end position="307"/>
    </location>
</feature>
<feature type="domain" description="Integrase catalytic" evidence="10">
    <location>
        <begin position="1702"/>
        <end position="1867"/>
    </location>
</feature>
<evidence type="ECO:0000256" key="1">
    <source>
        <dbReference type="ARBA" id="ARBA00022670"/>
    </source>
</evidence>
<dbReference type="Gene3D" id="3.30.420.10">
    <property type="entry name" value="Ribonuclease H-like superfamily/Ribonuclease H"/>
    <property type="match status" value="2"/>
</dbReference>
<dbReference type="InterPro" id="IPR054722">
    <property type="entry name" value="PolX-like_BBD"/>
</dbReference>
<dbReference type="PANTHER" id="PTHR42648">
    <property type="entry name" value="TRANSPOSASE, PUTATIVE-RELATED"/>
    <property type="match status" value="1"/>
</dbReference>
<dbReference type="InterPro" id="IPR001584">
    <property type="entry name" value="Integrase_cat-core"/>
</dbReference>
<keyword evidence="6 7" id="KW-0862">Zinc</keyword>
<organism evidence="11 12">
    <name type="scientific">Tanacetum coccineum</name>
    <dbReference type="NCBI Taxonomy" id="301880"/>
    <lineage>
        <taxon>Eukaryota</taxon>
        <taxon>Viridiplantae</taxon>
        <taxon>Streptophyta</taxon>
        <taxon>Embryophyta</taxon>
        <taxon>Tracheophyta</taxon>
        <taxon>Spermatophyta</taxon>
        <taxon>Magnoliopsida</taxon>
        <taxon>eudicotyledons</taxon>
        <taxon>Gunneridae</taxon>
        <taxon>Pentapetalae</taxon>
        <taxon>asterids</taxon>
        <taxon>campanulids</taxon>
        <taxon>Asterales</taxon>
        <taxon>Asteraceae</taxon>
        <taxon>Asteroideae</taxon>
        <taxon>Anthemideae</taxon>
        <taxon>Anthemidinae</taxon>
        <taxon>Tanacetum</taxon>
    </lineage>
</organism>
<feature type="compositionally biased region" description="Low complexity" evidence="8">
    <location>
        <begin position="902"/>
        <end position="919"/>
    </location>
</feature>
<dbReference type="InterPro" id="IPR043502">
    <property type="entry name" value="DNA/RNA_pol_sf"/>
</dbReference>
<feature type="domain" description="C3H1-type" evidence="9">
    <location>
        <begin position="250"/>
        <end position="277"/>
    </location>
</feature>
<evidence type="ECO:0000256" key="8">
    <source>
        <dbReference type="SAM" id="MobiDB-lite"/>
    </source>
</evidence>
<dbReference type="PROSITE" id="PS50103">
    <property type="entry name" value="ZF_C3H1"/>
    <property type="match status" value="1"/>
</dbReference>
<evidence type="ECO:0000313" key="12">
    <source>
        <dbReference type="Proteomes" id="UP001151760"/>
    </source>
</evidence>
<dbReference type="Proteomes" id="UP001151760">
    <property type="component" value="Unassembled WGS sequence"/>
</dbReference>
<dbReference type="SUPFAM" id="SSF56672">
    <property type="entry name" value="DNA/RNA polymerases"/>
    <property type="match status" value="1"/>
</dbReference>
<evidence type="ECO:0000256" key="2">
    <source>
        <dbReference type="ARBA" id="ARBA00022723"/>
    </source>
</evidence>
<dbReference type="Pfam" id="PF22936">
    <property type="entry name" value="Pol_BBD"/>
    <property type="match status" value="1"/>
</dbReference>
<feature type="compositionally biased region" description="Polar residues" evidence="8">
    <location>
        <begin position="225"/>
        <end position="236"/>
    </location>
</feature>
<feature type="compositionally biased region" description="Low complexity" evidence="8">
    <location>
        <begin position="1538"/>
        <end position="1548"/>
    </location>
</feature>
<evidence type="ECO:0000256" key="5">
    <source>
        <dbReference type="ARBA" id="ARBA00022801"/>
    </source>
</evidence>
<keyword evidence="3" id="KW-0064">Aspartyl protease</keyword>
<feature type="region of interest" description="Disordered" evidence="8">
    <location>
        <begin position="208"/>
        <end position="249"/>
    </location>
</feature>
<feature type="compositionally biased region" description="Basic and acidic residues" evidence="8">
    <location>
        <begin position="1433"/>
        <end position="1442"/>
    </location>
</feature>
<dbReference type="EMBL" id="BQNB010009899">
    <property type="protein sequence ID" value="GJS69949.1"/>
    <property type="molecule type" value="Genomic_DNA"/>
</dbReference>
<dbReference type="Pfam" id="PF07727">
    <property type="entry name" value="RVT_2"/>
    <property type="match status" value="1"/>
</dbReference>
<dbReference type="Pfam" id="PF25597">
    <property type="entry name" value="SH3_retrovirus"/>
    <property type="match status" value="1"/>
</dbReference>
<dbReference type="InterPro" id="IPR057670">
    <property type="entry name" value="SH3_retrovirus"/>
</dbReference>
<name>A0ABQ4XX06_9ASTR</name>
<evidence type="ECO:0000259" key="10">
    <source>
        <dbReference type="PROSITE" id="PS50994"/>
    </source>
</evidence>
<dbReference type="CDD" id="cd09272">
    <property type="entry name" value="RNase_HI_RT_Ty1"/>
    <property type="match status" value="1"/>
</dbReference>
<accession>A0ABQ4XX06</accession>
<feature type="compositionally biased region" description="Polar residues" evidence="8">
    <location>
        <begin position="892"/>
        <end position="901"/>
    </location>
</feature>
<dbReference type="InterPro" id="IPR012337">
    <property type="entry name" value="RNaseH-like_sf"/>
</dbReference>
<feature type="region of interest" description="Disordered" evidence="8">
    <location>
        <begin position="1522"/>
        <end position="1583"/>
    </location>
</feature>
<dbReference type="Pfam" id="PF00665">
    <property type="entry name" value="rve"/>
    <property type="match status" value="1"/>
</dbReference>
<evidence type="ECO:0000313" key="11">
    <source>
        <dbReference type="EMBL" id="GJS69949.1"/>
    </source>
</evidence>
<evidence type="ECO:0000256" key="6">
    <source>
        <dbReference type="ARBA" id="ARBA00022833"/>
    </source>
</evidence>
<dbReference type="Pfam" id="PF14223">
    <property type="entry name" value="Retrotran_gag_2"/>
    <property type="match status" value="1"/>
</dbReference>
<dbReference type="InterPro" id="IPR025724">
    <property type="entry name" value="GAG-pre-integrase_dom"/>
</dbReference>
<dbReference type="InterPro" id="IPR036855">
    <property type="entry name" value="Znf_CCCH_sf"/>
</dbReference>
<dbReference type="InterPro" id="IPR039537">
    <property type="entry name" value="Retrotran_Ty1/copia-like"/>
</dbReference>
<gene>
    <name evidence="11" type="ORF">Tco_0702790</name>
</gene>
<dbReference type="InterPro" id="IPR000571">
    <property type="entry name" value="Znf_CCCH"/>
</dbReference>
<reference evidence="11" key="2">
    <citation type="submission" date="2022-01" db="EMBL/GenBank/DDBJ databases">
        <authorList>
            <person name="Yamashiro T."/>
            <person name="Shiraishi A."/>
            <person name="Satake H."/>
            <person name="Nakayama K."/>
        </authorList>
    </citation>
    <scope>NUCLEOTIDE SEQUENCE</scope>
</reference>
<feature type="region of interest" description="Disordered" evidence="8">
    <location>
        <begin position="854"/>
        <end position="921"/>
    </location>
</feature>
<feature type="compositionally biased region" description="Basic and acidic residues" evidence="8">
    <location>
        <begin position="237"/>
        <end position="249"/>
    </location>
</feature>
<comment type="caution">
    <text evidence="11">The sequence shown here is derived from an EMBL/GenBank/DDBJ whole genome shotgun (WGS) entry which is preliminary data.</text>
</comment>
<keyword evidence="2 7" id="KW-0479">Metal-binding</keyword>
<dbReference type="InterPro" id="IPR013103">
    <property type="entry name" value="RVT_2"/>
</dbReference>
<dbReference type="PANTHER" id="PTHR42648:SF26">
    <property type="entry name" value="INTEGRASE CATALYTIC DOMAIN-CONTAINING PROTEIN"/>
    <property type="match status" value="1"/>
</dbReference>
<protein>
    <submittedName>
        <fullName evidence="11">Ribonuclease H-like domain-containing protein</fullName>
    </submittedName>
</protein>
<feature type="region of interest" description="Disordered" evidence="8">
    <location>
        <begin position="1386"/>
        <end position="1442"/>
    </location>
</feature>
<proteinExistence type="predicted"/>
<feature type="compositionally biased region" description="Basic residues" evidence="8">
    <location>
        <begin position="1422"/>
        <end position="1432"/>
    </location>
</feature>
<feature type="compositionally biased region" description="Polar residues" evidence="8">
    <location>
        <begin position="278"/>
        <end position="307"/>
    </location>
</feature>
<feature type="compositionally biased region" description="Low complexity" evidence="8">
    <location>
        <begin position="854"/>
        <end position="867"/>
    </location>
</feature>
<dbReference type="InterPro" id="IPR036397">
    <property type="entry name" value="RNaseH_sf"/>
</dbReference>
<evidence type="ECO:0000256" key="7">
    <source>
        <dbReference type="PROSITE-ProRule" id="PRU00723"/>
    </source>
</evidence>
<dbReference type="SMART" id="SM00356">
    <property type="entry name" value="ZnF_C3H1"/>
    <property type="match status" value="1"/>
</dbReference>
<evidence type="ECO:0000259" key="9">
    <source>
        <dbReference type="PROSITE" id="PS50103"/>
    </source>
</evidence>
<evidence type="ECO:0000256" key="4">
    <source>
        <dbReference type="ARBA" id="ARBA00022771"/>
    </source>
</evidence>
<dbReference type="SUPFAM" id="SSF90229">
    <property type="entry name" value="CCCH zinc finger"/>
    <property type="match status" value="1"/>
</dbReference>
<dbReference type="Pfam" id="PF13976">
    <property type="entry name" value="gag_pre-integrs"/>
    <property type="match status" value="2"/>
</dbReference>
<dbReference type="PROSITE" id="PS50994">
    <property type="entry name" value="INTEGRASE"/>
    <property type="match status" value="2"/>
</dbReference>
<dbReference type="Gene3D" id="4.10.1000.10">
    <property type="entry name" value="Zinc finger, CCCH-type"/>
    <property type="match status" value="1"/>
</dbReference>
<keyword evidence="12" id="KW-1185">Reference proteome</keyword>
<sequence length="1924" mass="216152">MTNSNTPPPPPALTLVEKLYAVHNINSLVPEKLDLQESNYSTWSYFFKGHCSNFNVLNHIDGSTSTSDPPTDEWITADSIVKSWIFLTLSPTLRKRMISTNPASAKAAWDTIETIFQENKRTRTVALKGELRVIQMGDDTPDAYFSKIDSIITLLTDLGSTMDDDDIVTYAINGLSEKYGSLAQIIAHKDPFPDLATVRTMVTTEEMRLRSKQPILSTSTTSSSPQVLLATSQPRIQDNRNNRDRDARNENKTEICRNFGRGYCRWGTNCRFIHASPKGTNNPRPNSSQHNTRSMQQGPGHTGLNSASQQHLLSLIQAQQNLLAQYGLSISQGQQPVQHNNTMGLRPNAPPGFQQTQPHQPTFGFNGHQQALYSAAVQNQSASSGSTSQETQLPHAFNTLTLQDPANSNWNMDTGASSHLNSSVNNLSTIFNSRIYPSVLVGDGKSIPVTNTGHSTLPTPYRTLHLNNVLITPNIVKNLISVRQFVRENKCTIEFDEFGFSVKDFWTRQILLRCDSTGDLYPVTSPSYPQAFLVGQQTWHQRLGHPGSEVLRSLVSNNLISCNKTQSSVLCHACQLGKHVRLPFSLSETIVKAPFDIIHSDLWTSPLTSVSGIKYYVLFLDHFSHYLWVYPLRHKSDVLSKFIHFRAYVKNHFNCDIKSLQCDHGGEFDNTALHQLFVTNGISIRFSCPKTSQQNGKSERMIRTINNMIRTLLFQAHLPPTFWVEALHMAAYLLNILPSTAINNEIPHTRLFKTTPNYADLRVFGCLCYPHLHTNHKLEPRATPAIFLGYPTNHRGYRCLDLNTNKIILSRHVTFDETVFPYGSMTPHDSPSYTFLDTSPNIIHQHIISKLTSASPLPTTTITSTAAPPSPPRSPLQPAHQTHESSPLPHSPNVQPTSNASTETTIPTHNHNNPTSTHPMVTRFRVGTNRPTQRFNLHVSTISPIPKSYPIAFRDPNWYRAMLDEYTALIKNNTWILVPRPPDANIVRSMWLFRHKYNADGTLSRYKARLVANGSTQLAGIDVDETFSPVVKPATIRTVLSLAISRHWPVHQLDVKNAFLHGSLSETVYMHQPPGFRDPQHPDHVCLLQRSLYGLKQAPRAWFQRFAAYAARVGFHHSRCDSSLFIYRQGADTAYLLLYVDDIVLTASSSDLLQQIITSLHAEFSMTDLGSLNYFLGISVTRNASGMFLSQQKYATEVLDRAGMLNCKPCRTPVDTDSKLSADGAPISDSTLYRSLAGALQYLTFTRPDISYAVQQVCLFMHDPREPHLSALKRILRAEAEYRGVANAVGETCWLRNLLRELHTPLATATLIYCDNVSAVYLFSNPVQHQRTKHIEIDIHFVRDLVATGAIRVLHVPSRYQYADIFTKGLPTSLFDEFRTSLSVRSSPAPTAGGCHGSAHGSAPVNDDEEDSSPVEEVSPVKPKKPSRRTARAKKDDPKEPPKDWIVVEEIALCHAWCDVSENNIAGNSMKTRGFWDAVIMYFEKETGLTKGYDSIVSKWKNRVRPRIGAFCAIIHNVKANHESGTNDLDGGGESKTSETTSGSASGGFNLNDEADEETEELQPMGRDRSKAKKKSAGSSRAGSSSFVDLVADKFLNMTQKMGKFLNIKKNGERDYHTRQTLLRCDSTGDLYPLHVVASAFALLTNNHSLWHQRLGHPSDAVIHTLSSRGLVSHNKQNAQHLCRACQLGKQTKLPFQRSTTIVTSPFDIIHSDLWTSPVSSMSGYKYYVLFLDHYSYFLWVYPLHRKSDAQSKLLHFRAFVKTQFNREIKAFQCDHGGEFDNNSLHELFATNGIQFHFSCLRTSQQNGKFERMIRTINNVVRSLLFQARLPPEYWVEALLTAAYLLNILPSTSINNDIWKRISHQKTENKEKMTKPGTEWKSCEGQSQIKAKDQKSQSQSQLNKLTVKTGAVIEEYYWMQSQPI</sequence>
<keyword evidence="4 7" id="KW-0863">Zinc-finger</keyword>
<feature type="zinc finger region" description="C3H1-type" evidence="7">
    <location>
        <begin position="250"/>
        <end position="277"/>
    </location>
</feature>
<feature type="domain" description="Integrase catalytic" evidence="10">
    <location>
        <begin position="590"/>
        <end position="755"/>
    </location>
</feature>